<reference evidence="1 2" key="1">
    <citation type="journal article" date="2015" name="BMC Genomics">
        <title>Genome mining reveals unlocked bioactive potential of marine Gram-negative bacteria.</title>
        <authorList>
            <person name="Machado H."/>
            <person name="Sonnenschein E.C."/>
            <person name="Melchiorsen J."/>
            <person name="Gram L."/>
        </authorList>
    </citation>
    <scope>NUCLEOTIDE SEQUENCE [LARGE SCALE GENOMIC DNA]</scope>
    <source>
        <strain evidence="1 2">S3137</strain>
    </source>
</reference>
<dbReference type="Proteomes" id="UP000033664">
    <property type="component" value="Unassembled WGS sequence"/>
</dbReference>
<accession>A0A0F4PUD6</accession>
<name>A0A0F4PUD6_9GAMM</name>
<evidence type="ECO:0000313" key="1">
    <source>
        <dbReference type="EMBL" id="KJY99877.1"/>
    </source>
</evidence>
<proteinExistence type="predicted"/>
<protein>
    <submittedName>
        <fullName evidence="1">Uncharacterized protein</fullName>
    </submittedName>
</protein>
<keyword evidence="2" id="KW-1185">Reference proteome</keyword>
<sequence length="200" mass="22902">MSQVVNEVKAQFARVLSSSDWKHFLEVADYHFEEAATLKNCDIRFSSNKLLIRNSMKRLHLGVGVELALKAAFLKKGVCINKFAARNPPQGYENNPVHRFDNLDMTLVTPNDTFTLGALIDKYAQVMEVEVNQEFTDGLRIAMTFRNKEGHTSFPKHEFQPENYRLIESAVKRLYLDAFGHNLEFLIGMTAQERGVFNKT</sequence>
<evidence type="ECO:0000313" key="2">
    <source>
        <dbReference type="Proteomes" id="UP000033664"/>
    </source>
</evidence>
<comment type="caution">
    <text evidence="1">The sequence shown here is derived from an EMBL/GenBank/DDBJ whole genome shotgun (WGS) entry which is preliminary data.</text>
</comment>
<dbReference type="GeneID" id="58228756"/>
<dbReference type="EMBL" id="JXXZ01000007">
    <property type="protein sequence ID" value="KJY99877.1"/>
    <property type="molecule type" value="Genomic_DNA"/>
</dbReference>
<dbReference type="RefSeq" id="WP_045978769.1">
    <property type="nucleotide sequence ID" value="NZ_JXXY01000004.1"/>
</dbReference>
<gene>
    <name evidence="1" type="ORF">TW72_09665</name>
</gene>
<dbReference type="OrthoDB" id="9844549at2"/>
<dbReference type="AlphaFoldDB" id="A0A0F4PUD6"/>
<dbReference type="PATRIC" id="fig|151081.8.peg.1059"/>
<organism evidence="1 2">
    <name type="scientific">Pseudoalteromonas ruthenica</name>
    <dbReference type="NCBI Taxonomy" id="151081"/>
    <lineage>
        <taxon>Bacteria</taxon>
        <taxon>Pseudomonadati</taxon>
        <taxon>Pseudomonadota</taxon>
        <taxon>Gammaproteobacteria</taxon>
        <taxon>Alteromonadales</taxon>
        <taxon>Pseudoalteromonadaceae</taxon>
        <taxon>Pseudoalteromonas</taxon>
    </lineage>
</organism>